<dbReference type="GO" id="GO:0004477">
    <property type="term" value="F:methenyltetrahydrofolate cyclohydrolase activity"/>
    <property type="evidence" value="ECO:0007669"/>
    <property type="project" value="UniProtKB-EC"/>
</dbReference>
<dbReference type="GO" id="GO:0005829">
    <property type="term" value="C:cytosol"/>
    <property type="evidence" value="ECO:0007669"/>
    <property type="project" value="TreeGrafter"/>
</dbReference>
<dbReference type="InterPro" id="IPR000672">
    <property type="entry name" value="THF_DH/CycHdrlase"/>
</dbReference>
<dbReference type="PROSITE" id="PS00766">
    <property type="entry name" value="THF_DHG_CYH_1"/>
    <property type="match status" value="1"/>
</dbReference>
<accession>A0A382ZYC3</accession>
<reference evidence="10" key="1">
    <citation type="submission" date="2018-05" db="EMBL/GenBank/DDBJ databases">
        <authorList>
            <person name="Lanie J.A."/>
            <person name="Ng W.-L."/>
            <person name="Kazmierczak K.M."/>
            <person name="Andrzejewski T.M."/>
            <person name="Davidsen T.M."/>
            <person name="Wayne K.J."/>
            <person name="Tettelin H."/>
            <person name="Glass J.I."/>
            <person name="Rusch D."/>
            <person name="Podicherti R."/>
            <person name="Tsui H.-C.T."/>
            <person name="Winkler M.E."/>
        </authorList>
    </citation>
    <scope>NUCLEOTIDE SEQUENCE</scope>
</reference>
<keyword evidence="8" id="KW-0511">Multifunctional enzyme</keyword>
<feature type="domain" description="Tetrahydrofolate dehydrogenase/cyclohydrolase catalytic" evidence="9">
    <location>
        <begin position="6"/>
        <end position="119"/>
    </location>
</feature>
<comment type="pathway">
    <text evidence="1">One-carbon metabolism; tetrahydrofolate interconversion.</text>
</comment>
<dbReference type="EC" id="3.5.4.9" evidence="3"/>
<evidence type="ECO:0000256" key="5">
    <source>
        <dbReference type="ARBA" id="ARBA00022801"/>
    </source>
</evidence>
<evidence type="ECO:0000256" key="2">
    <source>
        <dbReference type="ARBA" id="ARBA00011738"/>
    </source>
</evidence>
<keyword evidence="7" id="KW-0560">Oxidoreductase</keyword>
<dbReference type="EMBL" id="UINC01187629">
    <property type="protein sequence ID" value="SVE00451.1"/>
    <property type="molecule type" value="Genomic_DNA"/>
</dbReference>
<dbReference type="AlphaFoldDB" id="A0A382ZYC3"/>
<dbReference type="PRINTS" id="PR00085">
    <property type="entry name" value="THFDHDRGNASE"/>
</dbReference>
<evidence type="ECO:0000313" key="10">
    <source>
        <dbReference type="EMBL" id="SVE00451.1"/>
    </source>
</evidence>
<keyword evidence="5" id="KW-0378">Hydrolase</keyword>
<evidence type="ECO:0000256" key="3">
    <source>
        <dbReference type="ARBA" id="ARBA00012776"/>
    </source>
</evidence>
<dbReference type="InterPro" id="IPR046346">
    <property type="entry name" value="Aminoacid_DH-like_N_sf"/>
</dbReference>
<dbReference type="Gene3D" id="3.40.50.10860">
    <property type="entry name" value="Leucine Dehydrogenase, chain A, domain 1"/>
    <property type="match status" value="1"/>
</dbReference>
<dbReference type="InterPro" id="IPR020867">
    <property type="entry name" value="THF_DH/CycHdrlase_CS"/>
</dbReference>
<dbReference type="GO" id="GO:0035999">
    <property type="term" value="P:tetrahydrofolate interconversion"/>
    <property type="evidence" value="ECO:0007669"/>
    <property type="project" value="TreeGrafter"/>
</dbReference>
<dbReference type="FunFam" id="3.40.50.10860:FF:000005">
    <property type="entry name" value="C-1-tetrahydrofolate synthase, cytoplasmic, putative"/>
    <property type="match status" value="1"/>
</dbReference>
<evidence type="ECO:0000256" key="6">
    <source>
        <dbReference type="ARBA" id="ARBA00022857"/>
    </source>
</evidence>
<sequence length="119" mass="13217">MDTILLKGKPVAVELYDNLKFRIKTLSSIGITPKLAAILVGNDPASQVYVKNKSRAFEKQNCKSQTFSFPSNVKEKEIVDLIHSLNNDEDIHGILIQLPLPNTLDSKKIINSVSPDKDV</sequence>
<dbReference type="SUPFAM" id="SSF53223">
    <property type="entry name" value="Aminoacid dehydrogenase-like, N-terminal domain"/>
    <property type="match status" value="1"/>
</dbReference>
<keyword evidence="6" id="KW-0521">NADP</keyword>
<dbReference type="Pfam" id="PF00763">
    <property type="entry name" value="THF_DHG_CYH"/>
    <property type="match status" value="1"/>
</dbReference>
<evidence type="ECO:0000259" key="9">
    <source>
        <dbReference type="Pfam" id="PF00763"/>
    </source>
</evidence>
<feature type="non-terminal residue" evidence="10">
    <location>
        <position position="119"/>
    </location>
</feature>
<comment type="subunit">
    <text evidence="2">Homodimer.</text>
</comment>
<dbReference type="PANTHER" id="PTHR48099">
    <property type="entry name" value="C-1-TETRAHYDROFOLATE SYNTHASE, CYTOPLASMIC-RELATED"/>
    <property type="match status" value="1"/>
</dbReference>
<name>A0A382ZYC3_9ZZZZ</name>
<organism evidence="10">
    <name type="scientific">marine metagenome</name>
    <dbReference type="NCBI Taxonomy" id="408172"/>
    <lineage>
        <taxon>unclassified sequences</taxon>
        <taxon>metagenomes</taxon>
        <taxon>ecological metagenomes</taxon>
    </lineage>
</organism>
<evidence type="ECO:0000256" key="8">
    <source>
        <dbReference type="ARBA" id="ARBA00023268"/>
    </source>
</evidence>
<dbReference type="PANTHER" id="PTHR48099:SF5">
    <property type="entry name" value="C-1-TETRAHYDROFOLATE SYNTHASE, CYTOPLASMIC"/>
    <property type="match status" value="1"/>
</dbReference>
<keyword evidence="4" id="KW-0554">One-carbon metabolism</keyword>
<evidence type="ECO:0000256" key="1">
    <source>
        <dbReference type="ARBA" id="ARBA00004777"/>
    </source>
</evidence>
<evidence type="ECO:0000256" key="4">
    <source>
        <dbReference type="ARBA" id="ARBA00022563"/>
    </source>
</evidence>
<proteinExistence type="predicted"/>
<dbReference type="InterPro" id="IPR020630">
    <property type="entry name" value="THF_DH/CycHdrlase_cat_dom"/>
</dbReference>
<protein>
    <recommendedName>
        <fullName evidence="3">methenyltetrahydrofolate cyclohydrolase</fullName>
        <ecNumber evidence="3">3.5.4.9</ecNumber>
    </recommendedName>
</protein>
<gene>
    <name evidence="10" type="ORF">METZ01_LOCUS453305</name>
</gene>
<dbReference type="GO" id="GO:0004488">
    <property type="term" value="F:methylenetetrahydrofolate dehydrogenase (NADP+) activity"/>
    <property type="evidence" value="ECO:0007669"/>
    <property type="project" value="InterPro"/>
</dbReference>
<evidence type="ECO:0000256" key="7">
    <source>
        <dbReference type="ARBA" id="ARBA00023002"/>
    </source>
</evidence>